<dbReference type="PRINTS" id="PR00052">
    <property type="entry name" value="FIBRILLARIN"/>
</dbReference>
<evidence type="ECO:0000256" key="8">
    <source>
        <dbReference type="ARBA" id="ARBA00047568"/>
    </source>
</evidence>
<gene>
    <name evidence="11" type="primary">LOC109714606</name>
</gene>
<sequence length="188" mass="20780">MVPCKLLEVIKVVVEDNIFGKPLHLCLTTWGQHVLTAVVLVTHAPVLLGFSILVGSSTWVDLLFLIIRIIARLCLQEKEEEELGNEGEFSYFLLPFPFFSFFPFFFLLSGVSVYGEKRISVQNEDGSKVEYRVWNPFCSKLAAAILGGVDNIWIAPGTRILYLGVALGTTVSHMSDLVGPTGVVFAVD</sequence>
<keyword evidence="6" id="KW-0694">RNA-binding</keyword>
<comment type="similarity">
    <text evidence="1">Belongs to the methyltransferase superfamily. Fibrillarin family.</text>
</comment>
<dbReference type="InterPro" id="IPR000692">
    <property type="entry name" value="Fibrillarin"/>
</dbReference>
<keyword evidence="10" id="KW-1185">Reference proteome</keyword>
<dbReference type="Pfam" id="PF01269">
    <property type="entry name" value="Fibrillarin"/>
    <property type="match status" value="1"/>
</dbReference>
<dbReference type="SMART" id="SM01206">
    <property type="entry name" value="Fibrillarin"/>
    <property type="match status" value="1"/>
</dbReference>
<keyword evidence="9" id="KW-1133">Transmembrane helix</keyword>
<evidence type="ECO:0000256" key="1">
    <source>
        <dbReference type="ARBA" id="ARBA00010632"/>
    </source>
</evidence>
<dbReference type="GO" id="GO:1990259">
    <property type="term" value="F:histone H2AQ104 methyltransferase activity"/>
    <property type="evidence" value="ECO:0007669"/>
    <property type="project" value="TreeGrafter"/>
</dbReference>
<keyword evidence="9" id="KW-0472">Membrane</keyword>
<dbReference type="PANTHER" id="PTHR10335">
    <property type="entry name" value="RRNA 2-O-METHYLTRANSFERASE FIBRILLARIN"/>
    <property type="match status" value="1"/>
</dbReference>
<keyword evidence="9" id="KW-0812">Transmembrane</keyword>
<dbReference type="AlphaFoldDB" id="A0A6P5FP93"/>
<evidence type="ECO:0000313" key="10">
    <source>
        <dbReference type="Proteomes" id="UP000515123"/>
    </source>
</evidence>
<keyword evidence="4" id="KW-0489">Methyltransferase</keyword>
<dbReference type="Gene3D" id="3.40.50.150">
    <property type="entry name" value="Vaccinia Virus protein VP39"/>
    <property type="match status" value="1"/>
</dbReference>
<comment type="catalytic activity">
    <reaction evidence="8">
        <text>L-glutaminyl-[histone H2A] + S-adenosyl-L-methionine = N(5)-methyl-L-glutaminyl-[histone H2A] + S-adenosyl-L-homocysteine + H(+)</text>
        <dbReference type="Rhea" id="RHEA:50904"/>
        <dbReference type="Rhea" id="RHEA-COMP:12837"/>
        <dbReference type="Rhea" id="RHEA-COMP:12839"/>
        <dbReference type="ChEBI" id="CHEBI:15378"/>
        <dbReference type="ChEBI" id="CHEBI:30011"/>
        <dbReference type="ChEBI" id="CHEBI:57856"/>
        <dbReference type="ChEBI" id="CHEBI:59789"/>
        <dbReference type="ChEBI" id="CHEBI:61891"/>
    </reaction>
</comment>
<accession>A0A6P5FP93</accession>
<keyword evidence="5" id="KW-0808">Transferase</keyword>
<dbReference type="GO" id="GO:0031428">
    <property type="term" value="C:box C/D methylation guide snoRNP complex"/>
    <property type="evidence" value="ECO:0007669"/>
    <property type="project" value="TreeGrafter"/>
</dbReference>
<evidence type="ECO:0000256" key="6">
    <source>
        <dbReference type="ARBA" id="ARBA00022884"/>
    </source>
</evidence>
<evidence type="ECO:0000256" key="9">
    <source>
        <dbReference type="SAM" id="Phobius"/>
    </source>
</evidence>
<evidence type="ECO:0000256" key="2">
    <source>
        <dbReference type="ARBA" id="ARBA00015190"/>
    </source>
</evidence>
<reference evidence="10" key="1">
    <citation type="journal article" date="2015" name="Nat. Genet.">
        <title>The pineapple genome and the evolution of CAM photosynthesis.</title>
        <authorList>
            <person name="Ming R."/>
            <person name="VanBuren R."/>
            <person name="Wai C.M."/>
            <person name="Tang H."/>
            <person name="Schatz M.C."/>
            <person name="Bowers J.E."/>
            <person name="Lyons E."/>
            <person name="Wang M.L."/>
            <person name="Chen J."/>
            <person name="Biggers E."/>
            <person name="Zhang J."/>
            <person name="Huang L."/>
            <person name="Zhang L."/>
            <person name="Miao W."/>
            <person name="Zhang J."/>
            <person name="Ye Z."/>
            <person name="Miao C."/>
            <person name="Lin Z."/>
            <person name="Wang H."/>
            <person name="Zhou H."/>
            <person name="Yim W.C."/>
            <person name="Priest H.D."/>
            <person name="Zheng C."/>
            <person name="Woodhouse M."/>
            <person name="Edger P.P."/>
            <person name="Guyot R."/>
            <person name="Guo H.B."/>
            <person name="Guo H."/>
            <person name="Zheng G."/>
            <person name="Singh R."/>
            <person name="Sharma A."/>
            <person name="Min X."/>
            <person name="Zheng Y."/>
            <person name="Lee H."/>
            <person name="Gurtowski J."/>
            <person name="Sedlazeck F.J."/>
            <person name="Harkess A."/>
            <person name="McKain M.R."/>
            <person name="Liao Z."/>
            <person name="Fang J."/>
            <person name="Liu J."/>
            <person name="Zhang X."/>
            <person name="Zhang Q."/>
            <person name="Hu W."/>
            <person name="Qin Y."/>
            <person name="Wang K."/>
            <person name="Chen L.Y."/>
            <person name="Shirley N."/>
            <person name="Lin Y.R."/>
            <person name="Liu L.Y."/>
            <person name="Hernandez A.G."/>
            <person name="Wright C.L."/>
            <person name="Bulone V."/>
            <person name="Tuskan G.A."/>
            <person name="Heath K."/>
            <person name="Zee F."/>
            <person name="Moore P.H."/>
            <person name="Sunkar R."/>
            <person name="Leebens-Mack J.H."/>
            <person name="Mockler T."/>
            <person name="Bennetzen J.L."/>
            <person name="Freeling M."/>
            <person name="Sankoff D."/>
            <person name="Paterson A.H."/>
            <person name="Zhu X."/>
            <person name="Yang X."/>
            <person name="Smith J.A."/>
            <person name="Cushman J.C."/>
            <person name="Paull R.E."/>
            <person name="Yu Q."/>
        </authorList>
    </citation>
    <scope>NUCLEOTIDE SEQUENCE [LARGE SCALE GENOMIC DNA]</scope>
    <source>
        <strain evidence="10">cv. F153</strain>
    </source>
</reference>
<evidence type="ECO:0000256" key="4">
    <source>
        <dbReference type="ARBA" id="ARBA00022603"/>
    </source>
</evidence>
<dbReference type="InterPro" id="IPR029063">
    <property type="entry name" value="SAM-dependent_MTases_sf"/>
</dbReference>
<dbReference type="PANTHER" id="PTHR10335:SF17">
    <property type="entry name" value="FIBRILLARIN"/>
    <property type="match status" value="1"/>
</dbReference>
<dbReference type="Proteomes" id="UP000515123">
    <property type="component" value="Linkage group 8"/>
</dbReference>
<dbReference type="OrthoDB" id="1859733at2759"/>
<feature type="transmembrane region" description="Helical" evidence="9">
    <location>
        <begin position="91"/>
        <end position="114"/>
    </location>
</feature>
<dbReference type="RefSeq" id="XP_020094895.1">
    <property type="nucleotide sequence ID" value="XM_020239306.1"/>
</dbReference>
<organism evidence="10 11">
    <name type="scientific">Ananas comosus</name>
    <name type="common">Pineapple</name>
    <name type="synonym">Ananas ananas</name>
    <dbReference type="NCBI Taxonomy" id="4615"/>
    <lineage>
        <taxon>Eukaryota</taxon>
        <taxon>Viridiplantae</taxon>
        <taxon>Streptophyta</taxon>
        <taxon>Embryophyta</taxon>
        <taxon>Tracheophyta</taxon>
        <taxon>Spermatophyta</taxon>
        <taxon>Magnoliopsida</taxon>
        <taxon>Liliopsida</taxon>
        <taxon>Poales</taxon>
        <taxon>Bromeliaceae</taxon>
        <taxon>Bromelioideae</taxon>
        <taxon>Ananas</taxon>
    </lineage>
</organism>
<evidence type="ECO:0000313" key="11">
    <source>
        <dbReference type="RefSeq" id="XP_020094895.1"/>
    </source>
</evidence>
<protein>
    <recommendedName>
        <fullName evidence="2">rRNA 2'-O-methyltransferase fibrillarin</fullName>
    </recommendedName>
    <alternativeName>
        <fullName evidence="7">Histone-glutamine methyltransferase</fullName>
    </alternativeName>
</protein>
<evidence type="ECO:0000256" key="3">
    <source>
        <dbReference type="ARBA" id="ARBA00022552"/>
    </source>
</evidence>
<reference evidence="11" key="2">
    <citation type="submission" date="2025-08" db="UniProtKB">
        <authorList>
            <consortium name="RefSeq"/>
        </authorList>
    </citation>
    <scope>IDENTIFICATION</scope>
    <source>
        <tissue evidence="11">Leaf</tissue>
    </source>
</reference>
<dbReference type="GO" id="GO:0000494">
    <property type="term" value="P:box C/D sno(s)RNA 3'-end processing"/>
    <property type="evidence" value="ECO:0007669"/>
    <property type="project" value="TreeGrafter"/>
</dbReference>
<name>A0A6P5FP93_ANACO</name>
<evidence type="ECO:0000256" key="5">
    <source>
        <dbReference type="ARBA" id="ARBA00022679"/>
    </source>
</evidence>
<proteinExistence type="inferred from homology"/>
<evidence type="ECO:0000256" key="7">
    <source>
        <dbReference type="ARBA" id="ARBA00032245"/>
    </source>
</evidence>
<keyword evidence="3" id="KW-0698">rRNA processing</keyword>
<dbReference type="Gene3D" id="3.30.200.20">
    <property type="entry name" value="Phosphorylase Kinase, domain 1"/>
    <property type="match status" value="1"/>
</dbReference>
<dbReference type="GO" id="GO:0003723">
    <property type="term" value="F:RNA binding"/>
    <property type="evidence" value="ECO:0007669"/>
    <property type="project" value="UniProtKB-KW"/>
</dbReference>
<dbReference type="GeneID" id="109714606"/>
<dbReference type="SUPFAM" id="SSF53335">
    <property type="entry name" value="S-adenosyl-L-methionine-dependent methyltransferases"/>
    <property type="match status" value="1"/>
</dbReference>
<dbReference type="GO" id="GO:0008649">
    <property type="term" value="F:rRNA methyltransferase activity"/>
    <property type="evidence" value="ECO:0007669"/>
    <property type="project" value="TreeGrafter"/>
</dbReference>
<dbReference type="GO" id="GO:0032040">
    <property type="term" value="C:small-subunit processome"/>
    <property type="evidence" value="ECO:0007669"/>
    <property type="project" value="TreeGrafter"/>
</dbReference>